<keyword evidence="8" id="KW-0206">Cytoskeleton</keyword>
<dbReference type="PANTHER" id="PTHR11977:SF86">
    <property type="entry name" value="SUPERVILLIN ISOFORM X1"/>
    <property type="match status" value="1"/>
</dbReference>
<dbReference type="CDD" id="cd11280">
    <property type="entry name" value="gelsolin_like"/>
    <property type="match status" value="1"/>
</dbReference>
<feature type="region of interest" description="Disordered" evidence="9">
    <location>
        <begin position="1879"/>
        <end position="1905"/>
    </location>
</feature>
<comment type="subcellular location">
    <subcellularLocation>
        <location evidence="2">Cytoplasm</location>
        <location evidence="2">Cytoskeleton</location>
    </subcellularLocation>
    <subcellularLocation>
        <location evidence="1">Membrane</location>
        <topology evidence="1">Peripheral membrane protein</topology>
    </subcellularLocation>
</comment>
<gene>
    <name evidence="11" type="primary">svila</name>
</gene>
<feature type="region of interest" description="Disordered" evidence="9">
    <location>
        <begin position="356"/>
        <end position="385"/>
    </location>
</feature>
<dbReference type="CDD" id="cd11293">
    <property type="entry name" value="gelsolin_S4_like"/>
    <property type="match status" value="1"/>
</dbReference>
<dbReference type="GO" id="GO:0005737">
    <property type="term" value="C:cytoplasm"/>
    <property type="evidence" value="ECO:0007669"/>
    <property type="project" value="TreeGrafter"/>
</dbReference>
<reference evidence="11" key="1">
    <citation type="submission" date="2020-07" db="EMBL/GenBank/DDBJ databases">
        <title>A long reads based de novo assembly of the rainbow trout Arlee double haploid line genome.</title>
        <authorList>
            <person name="Gao G."/>
            <person name="Palti Y."/>
        </authorList>
    </citation>
    <scope>NUCLEOTIDE SEQUENCE [LARGE SCALE GENOMIC DNA]</scope>
</reference>
<keyword evidence="7" id="KW-0009">Actin-binding</keyword>
<keyword evidence="4" id="KW-0963">Cytoplasm</keyword>
<dbReference type="Proteomes" id="UP000694395">
    <property type="component" value="Chromosome 11"/>
</dbReference>
<dbReference type="Pfam" id="PF00626">
    <property type="entry name" value="Gelsolin"/>
    <property type="match status" value="1"/>
</dbReference>
<feature type="region of interest" description="Disordered" evidence="9">
    <location>
        <begin position="217"/>
        <end position="304"/>
    </location>
</feature>
<organism evidence="11 12">
    <name type="scientific">Oncorhynchus mykiss</name>
    <name type="common">Rainbow trout</name>
    <name type="synonym">Salmo gairdneri</name>
    <dbReference type="NCBI Taxonomy" id="8022"/>
    <lineage>
        <taxon>Eukaryota</taxon>
        <taxon>Metazoa</taxon>
        <taxon>Chordata</taxon>
        <taxon>Craniata</taxon>
        <taxon>Vertebrata</taxon>
        <taxon>Euteleostomi</taxon>
        <taxon>Actinopterygii</taxon>
        <taxon>Neopterygii</taxon>
        <taxon>Teleostei</taxon>
        <taxon>Protacanthopterygii</taxon>
        <taxon>Salmoniformes</taxon>
        <taxon>Salmonidae</taxon>
        <taxon>Salmoninae</taxon>
        <taxon>Oncorhynchus</taxon>
    </lineage>
</organism>
<evidence type="ECO:0000256" key="9">
    <source>
        <dbReference type="SAM" id="MobiDB-lite"/>
    </source>
</evidence>
<evidence type="ECO:0000256" key="1">
    <source>
        <dbReference type="ARBA" id="ARBA00004170"/>
    </source>
</evidence>
<evidence type="ECO:0000256" key="6">
    <source>
        <dbReference type="ARBA" id="ARBA00023136"/>
    </source>
</evidence>
<name>A0A8K9XAL0_ONCMY</name>
<dbReference type="SMART" id="SM00262">
    <property type="entry name" value="GEL"/>
    <property type="match status" value="4"/>
</dbReference>
<dbReference type="SUPFAM" id="SSF55753">
    <property type="entry name" value="Actin depolymerizing proteins"/>
    <property type="match status" value="5"/>
</dbReference>
<feature type="compositionally biased region" description="Basic and acidic residues" evidence="9">
    <location>
        <begin position="862"/>
        <end position="881"/>
    </location>
</feature>
<evidence type="ECO:0000313" key="11">
    <source>
        <dbReference type="Ensembl" id="ENSOMYP00000129945.1"/>
    </source>
</evidence>
<evidence type="ECO:0000256" key="8">
    <source>
        <dbReference type="ARBA" id="ARBA00023212"/>
    </source>
</evidence>
<feature type="compositionally biased region" description="Basic and acidic residues" evidence="9">
    <location>
        <begin position="541"/>
        <end position="562"/>
    </location>
</feature>
<dbReference type="InterPro" id="IPR036886">
    <property type="entry name" value="Villin_headpiece_dom_sf"/>
</dbReference>
<feature type="region of interest" description="Disordered" evidence="9">
    <location>
        <begin position="1190"/>
        <end position="1215"/>
    </location>
</feature>
<feature type="region of interest" description="Disordered" evidence="9">
    <location>
        <begin position="154"/>
        <end position="201"/>
    </location>
</feature>
<feature type="compositionally biased region" description="Basic and acidic residues" evidence="9">
    <location>
        <begin position="626"/>
        <end position="638"/>
    </location>
</feature>
<dbReference type="GO" id="GO:0008154">
    <property type="term" value="P:actin polymerization or depolymerization"/>
    <property type="evidence" value="ECO:0007669"/>
    <property type="project" value="TreeGrafter"/>
</dbReference>
<evidence type="ECO:0000256" key="5">
    <source>
        <dbReference type="ARBA" id="ARBA00022737"/>
    </source>
</evidence>
<accession>A0A8K9XAL0</accession>
<evidence type="ECO:0000313" key="12">
    <source>
        <dbReference type="Proteomes" id="UP000694395"/>
    </source>
</evidence>
<dbReference type="GeneTree" id="ENSGT00940000154653"/>
<dbReference type="GO" id="GO:0016020">
    <property type="term" value="C:membrane"/>
    <property type="evidence" value="ECO:0007669"/>
    <property type="project" value="UniProtKB-SubCell"/>
</dbReference>
<dbReference type="InterPro" id="IPR007122">
    <property type="entry name" value="Villin/Gelsolin"/>
</dbReference>
<comment type="similarity">
    <text evidence="3">Belongs to the villin/gelsolin family.</text>
</comment>
<evidence type="ECO:0000256" key="2">
    <source>
        <dbReference type="ARBA" id="ARBA00004245"/>
    </source>
</evidence>
<dbReference type="GO" id="GO:0051015">
    <property type="term" value="F:actin filament binding"/>
    <property type="evidence" value="ECO:0007669"/>
    <property type="project" value="InterPro"/>
</dbReference>
<evidence type="ECO:0000256" key="7">
    <source>
        <dbReference type="ARBA" id="ARBA00023203"/>
    </source>
</evidence>
<feature type="region of interest" description="Disordered" evidence="9">
    <location>
        <begin position="419"/>
        <end position="712"/>
    </location>
</feature>
<dbReference type="GO" id="GO:0005546">
    <property type="term" value="F:phosphatidylinositol-4,5-bisphosphate binding"/>
    <property type="evidence" value="ECO:0007669"/>
    <property type="project" value="TreeGrafter"/>
</dbReference>
<dbReference type="FunFam" id="1.10.950.10:FF:000003">
    <property type="entry name" value="supervillin isoform X2"/>
    <property type="match status" value="1"/>
</dbReference>
<feature type="compositionally biased region" description="Polar residues" evidence="9">
    <location>
        <begin position="882"/>
        <end position="895"/>
    </location>
</feature>
<sequence length="2412" mass="269061">MYRNANPWISNYLSHVKFCRQGLGSESPIKLGNARLLQKTALGFQKEFSFEGKDDPAKNTKDIDVKLLANLPKVSELRKRFESISPSSSWEMNRKERIARRLEGIESEVQPAILPSCPGLVTNRLLEEDTPRYTRASDTCDPCVVQCYSREDLESPEMMTHQQVPAPERQSRARSRPEGQTVPTEPIYSSDSAGTDLDSKADRIARYKAERRRQLAERYGMSLDQEPDSTTDHFSSRSGSARGLKESDTSSVRQQGYTNVKPRPRAESVGDEPSYTSGSSRVGRVATQPQGSGEPGQGRPRVDSFTERERVMNLENQRRAGQQERNISALELPSSASYMDVTSSSPTSAKVPVANDYTVTGVPPSSPKTTRKSSLPSPKQGVSPGDLFIEQQAHNILGRQGIRVRERLVKEEGIRQSPELGHRVAEAPLYRRHPQPRATTFPTAHHHDHQAPAYTTTNPPGPQPANSHPQPQLTRSGLSDDPSYLSMDTGPGPKAQQPQQPQPEEEEEMVDEERRGAHREGRQEVRTEGLLKSRKAVLPSEIRRREKSTEDPRGSGPRREEEQAGYSRAREGQGVGHGRKAEPEGPRGGCMGGGRTRMRLEEPDTDPEPIRPTGEHVSRLLAAEVRASEERQQPRNDDAIYIQTRGGAMTTDAPVSSRRPTSDTGAPRGSIPKTQEPGPGWVREAAVLQQWASEDGISNGDQSPPETRDARVSVAKLRHSYLEGATTATAPVVRKTKLSCLGPDLPSTEADEEKLDERAKLSVAAKRSLFRELERSTDGGAPKPQSRNAAIERRLRRIQDRSRTQPVTTEEVVVAATVPAPSSQTVSVDTTLARIPSPTLVGCTVTPYSLQASSQRSAAAKEQAREARRVQDALEAQREGQRTTTMLIQTSSPPEETQARHHQGHGDAEPDLSTLSLAEKMALFNRLAQPATRVTRTRPDTRGRRANARYQTQPITLGDMEQIQAGARFDQLSSSALRPGATVSTDHAGDIHLARDCGGSPAEAALAAPNPGYYESSIPRHTSPPTQITEPFSAVWKSVPGPHHQASLDLQTHQADTTTVLPQEEEHGLGGGKRKLPSPEGVVRQAPLPQPPAWSGGTEWEEVQRVARRGEGVEPQHSLMRSESQDQRLHQEPRGYLRPLSQELQDPDRLGSKVVSTELPEPSVSSLRTAVAAGPLRSVPLAPHTQLSQELGGVDSHTDRSSGLGHTHSLVQSEQEDMELSEAMSARQMSIKDRLALLKKSGEEDWRNRINKKQDVVKVAVSECHAQLWEVEQSFKKKEEGMMMMIDELAVSDQLWEPVFSTPFSPPPDLPDGDLSVDQYSQATSPPTSSIFSPPTSTVTSPSMARDERHPWRRKQRMGGGEETQSRRIDMSIQERKQLIVAREEAWKSKGLGAANDSTQFTVAARMVKKGLASPSALINSPVMSLLSKPKNTTPAISKPLEEIEAKPDMNLESDRKLDKLESFLGRLNSKVGGLRESTITVTEKTVKEVMNLDDEMFDKFYRQVAEMPLNMNSKVDINDDFDDIFGGTQMPKLTSAMVQHKRSVRPVRNVQSSRNPLKMLAARDDIRQEYTEQRLNIGLLESKRMKEEKMCKNSGFSEVALAGLASKENFSSVNLRSVNISEQMSNNSAVPYKKLMLMQVKGRRHVQTRLVEPRASSLNSGDCFLLITPHHCFVWTGEFANVIEKAKAAELAQFVQTKRDLGCRANYVELIEEGINTHSYAAKEFWKILGGQASYQSAGTPDEDELYESAIVETNCIYRLVDDKLVPDDDFWGKVPRCTLLSPKQVLVLDFGSEVYVWHGKEVTLAQRKVAFQLAKHLWNGTFDYTCCDINPLDPGECNSLIPRKGQGRPDWAVFGRLTQHNETTLFKEKFLDWTDSKKKGTTKNGHEHLNEHKEQQSSEQNTTRSYDASLMLPLLQTPVRTVLDGVDVGRGYGPVAGDDRRHFEISTTAVDVWHILEFDYSRLPRQSIGQFHEEDTYVVKWKYMVSTAVGKRHNPDAVRSAGAGKEKCSYFFWQGRNSTVNEKGTSALMTVELDEERGAQVQVQQGKEPPCFLQCFNGGMVVHAGKREEEEENSQNDWRLYCVRGEVPVEGHLLEVACHCSSLRSRTSMVLLSVSKATMYLWHGCKAQLHTRDVGSTTANKIKEQCPLEAGLHSSSKVTIHECDEGTEPTGFWEALGRRDRKAYDCMIQDPGKFNFTPRLYQLSSTSGEFVAVEVFYPARVTEAVNSLPFLQEDLYNASQPGLFLVDNHHEVYLWQGWWPQDGESPGSARIRWDADRKCAMETVLQYCTEKNEKKPPKSYLIHAGLEPLTFTNMFPCWEHREDIAEITEREAEVCNQIILVEDVLARLCKTTYPLADLLARPLPEGVDPLRLEIYLDNDDFEKGLEMSRDEYELLPGWKQVNVKKAKGLF</sequence>
<keyword evidence="5" id="KW-0677">Repeat</keyword>
<keyword evidence="12" id="KW-1185">Reference proteome</keyword>
<feature type="compositionally biased region" description="Low complexity" evidence="9">
    <location>
        <begin position="851"/>
        <end position="861"/>
    </location>
</feature>
<dbReference type="CDD" id="cd11289">
    <property type="entry name" value="gelsolin_S2_like"/>
    <property type="match status" value="1"/>
</dbReference>
<evidence type="ECO:0000256" key="4">
    <source>
        <dbReference type="ARBA" id="ARBA00022490"/>
    </source>
</evidence>
<dbReference type="CDD" id="cd11288">
    <property type="entry name" value="gelsolin_S5_like"/>
    <property type="match status" value="1"/>
</dbReference>
<dbReference type="PROSITE" id="PS51089">
    <property type="entry name" value="HP"/>
    <property type="match status" value="1"/>
</dbReference>
<reference evidence="11" key="3">
    <citation type="submission" date="2025-09" db="UniProtKB">
        <authorList>
            <consortium name="Ensembl"/>
        </authorList>
    </citation>
    <scope>IDENTIFICATION</scope>
</reference>
<proteinExistence type="inferred from homology"/>
<dbReference type="InterPro" id="IPR029006">
    <property type="entry name" value="ADF-H/Gelsolin-like_dom_sf"/>
</dbReference>
<feature type="compositionally biased region" description="Low complexity" evidence="9">
    <location>
        <begin position="1324"/>
        <end position="1343"/>
    </location>
</feature>
<protein>
    <submittedName>
        <fullName evidence="11">Supervillin a</fullName>
    </submittedName>
</protein>
<feature type="compositionally biased region" description="Polar residues" evidence="9">
    <location>
        <begin position="249"/>
        <end position="258"/>
    </location>
</feature>
<dbReference type="GO" id="GO:0015629">
    <property type="term" value="C:actin cytoskeleton"/>
    <property type="evidence" value="ECO:0007669"/>
    <property type="project" value="TreeGrafter"/>
</dbReference>
<feature type="compositionally biased region" description="Gly residues" evidence="9">
    <location>
        <begin position="586"/>
        <end position="595"/>
    </location>
</feature>
<dbReference type="Gene3D" id="1.10.950.10">
    <property type="entry name" value="Villin headpiece domain"/>
    <property type="match status" value="1"/>
</dbReference>
<feature type="compositionally biased region" description="Polar residues" evidence="9">
    <location>
        <begin position="453"/>
        <end position="477"/>
    </location>
</feature>
<dbReference type="Ensembl" id="ENSOMYT00000165669.1">
    <property type="protein sequence ID" value="ENSOMYP00000129945.1"/>
    <property type="gene ID" value="ENSOMYG00000003956.2"/>
</dbReference>
<feature type="compositionally biased region" description="Basic and acidic residues" evidence="9">
    <location>
        <begin position="1879"/>
        <end position="1898"/>
    </location>
</feature>
<feature type="region of interest" description="Disordered" evidence="9">
    <location>
        <begin position="1300"/>
        <end position="1366"/>
    </location>
</feature>
<dbReference type="InterPro" id="IPR003128">
    <property type="entry name" value="Villin_headpiece"/>
</dbReference>
<reference evidence="11" key="2">
    <citation type="submission" date="2025-08" db="UniProtKB">
        <authorList>
            <consortium name="Ensembl"/>
        </authorList>
    </citation>
    <scope>IDENTIFICATION</scope>
</reference>
<dbReference type="SUPFAM" id="SSF47050">
    <property type="entry name" value="VHP, Villin headpiece domain"/>
    <property type="match status" value="1"/>
</dbReference>
<evidence type="ECO:0000256" key="3">
    <source>
        <dbReference type="ARBA" id="ARBA00008418"/>
    </source>
</evidence>
<feature type="region of interest" description="Disordered" evidence="9">
    <location>
        <begin position="1060"/>
        <end position="1130"/>
    </location>
</feature>
<dbReference type="Gene3D" id="3.40.20.10">
    <property type="entry name" value="Severin"/>
    <property type="match status" value="5"/>
</dbReference>
<dbReference type="InterPro" id="IPR007123">
    <property type="entry name" value="Gelsolin-like_dom"/>
</dbReference>
<feature type="compositionally biased region" description="Basic and acidic residues" evidence="9">
    <location>
        <begin position="512"/>
        <end position="531"/>
    </location>
</feature>
<dbReference type="PANTHER" id="PTHR11977">
    <property type="entry name" value="VILLIN"/>
    <property type="match status" value="1"/>
</dbReference>
<keyword evidence="6" id="KW-0472">Membrane</keyword>
<evidence type="ECO:0000259" key="10">
    <source>
        <dbReference type="PROSITE" id="PS51089"/>
    </source>
</evidence>
<feature type="region of interest" description="Disordered" evidence="9">
    <location>
        <begin position="851"/>
        <end position="911"/>
    </location>
</feature>
<feature type="compositionally biased region" description="Basic and acidic residues" evidence="9">
    <location>
        <begin position="1102"/>
        <end position="1114"/>
    </location>
</feature>
<feature type="compositionally biased region" description="Polar residues" evidence="9">
    <location>
        <begin position="181"/>
        <end position="193"/>
    </location>
</feature>
<dbReference type="GO" id="GO:0051016">
    <property type="term" value="P:barbed-end actin filament capping"/>
    <property type="evidence" value="ECO:0007669"/>
    <property type="project" value="TreeGrafter"/>
</dbReference>
<dbReference type="SMART" id="SM00153">
    <property type="entry name" value="VHP"/>
    <property type="match status" value="1"/>
</dbReference>
<dbReference type="Pfam" id="PF02209">
    <property type="entry name" value="VHP"/>
    <property type="match status" value="1"/>
</dbReference>
<dbReference type="GO" id="GO:0051014">
    <property type="term" value="P:actin filament severing"/>
    <property type="evidence" value="ECO:0007669"/>
    <property type="project" value="TreeGrafter"/>
</dbReference>
<feature type="domain" description="HP" evidence="10">
    <location>
        <begin position="2349"/>
        <end position="2412"/>
    </location>
</feature>